<dbReference type="GO" id="GO:0070139">
    <property type="term" value="F:SUMO-specific endopeptidase activity"/>
    <property type="evidence" value="ECO:0007669"/>
    <property type="project" value="TreeGrafter"/>
</dbReference>
<evidence type="ECO:0000256" key="5">
    <source>
        <dbReference type="ARBA" id="ARBA00022801"/>
    </source>
</evidence>
<name>A0A1Q3ETG1_LENED</name>
<dbReference type="GO" id="GO:0005634">
    <property type="term" value="C:nucleus"/>
    <property type="evidence" value="ECO:0007669"/>
    <property type="project" value="TreeGrafter"/>
</dbReference>
<evidence type="ECO:0000259" key="7">
    <source>
        <dbReference type="Pfam" id="PF02902"/>
    </source>
</evidence>
<dbReference type="InterPro" id="IPR038765">
    <property type="entry name" value="Papain-like_cys_pep_sf"/>
</dbReference>
<evidence type="ECO:0000256" key="1">
    <source>
        <dbReference type="ARBA" id="ARBA00005234"/>
    </source>
</evidence>
<evidence type="ECO:0000256" key="4">
    <source>
        <dbReference type="ARBA" id="ARBA00022786"/>
    </source>
</evidence>
<reference evidence="8 9" key="1">
    <citation type="submission" date="2016-08" db="EMBL/GenBank/DDBJ databases">
        <authorList>
            <consortium name="Lentinula edodes genome sequencing consortium"/>
            <person name="Sakamoto Y."/>
            <person name="Nakade K."/>
            <person name="Sato S."/>
            <person name="Yoshida Y."/>
            <person name="Miyazaki K."/>
            <person name="Natsume S."/>
            <person name="Konno N."/>
        </authorList>
    </citation>
    <scope>NUCLEOTIDE SEQUENCE [LARGE SCALE GENOMIC DNA]</scope>
    <source>
        <strain evidence="8 9">NBRC 111202</strain>
    </source>
</reference>
<dbReference type="GO" id="GO:0005737">
    <property type="term" value="C:cytoplasm"/>
    <property type="evidence" value="ECO:0007669"/>
    <property type="project" value="TreeGrafter"/>
</dbReference>
<feature type="compositionally biased region" description="Polar residues" evidence="6">
    <location>
        <begin position="27"/>
        <end position="41"/>
    </location>
</feature>
<reference evidence="8 9" key="2">
    <citation type="submission" date="2017-02" db="EMBL/GenBank/DDBJ databases">
        <title>A genome survey and senescence transcriptome analysis in Lentinula edodes.</title>
        <authorList>
            <person name="Sakamoto Y."/>
            <person name="Nakade K."/>
            <person name="Sato S."/>
            <person name="Yoshida Y."/>
            <person name="Miyazaki K."/>
            <person name="Natsume S."/>
            <person name="Konno N."/>
        </authorList>
    </citation>
    <scope>NUCLEOTIDE SEQUENCE [LARGE SCALE GENOMIC DNA]</scope>
    <source>
        <strain evidence="8 9">NBRC 111202</strain>
    </source>
</reference>
<keyword evidence="9" id="KW-1185">Reference proteome</keyword>
<organism evidence="8 9">
    <name type="scientific">Lentinula edodes</name>
    <name type="common">Shiitake mushroom</name>
    <name type="synonym">Lentinus edodes</name>
    <dbReference type="NCBI Taxonomy" id="5353"/>
    <lineage>
        <taxon>Eukaryota</taxon>
        <taxon>Fungi</taxon>
        <taxon>Dikarya</taxon>
        <taxon>Basidiomycota</taxon>
        <taxon>Agaricomycotina</taxon>
        <taxon>Agaricomycetes</taxon>
        <taxon>Agaricomycetidae</taxon>
        <taxon>Agaricales</taxon>
        <taxon>Marasmiineae</taxon>
        <taxon>Omphalotaceae</taxon>
        <taxon>Lentinula</taxon>
    </lineage>
</organism>
<dbReference type="PANTHER" id="PTHR46896:SF3">
    <property type="entry name" value="FI06413P-RELATED"/>
    <property type="match status" value="1"/>
</dbReference>
<dbReference type="SUPFAM" id="SSF54001">
    <property type="entry name" value="Cysteine proteinases"/>
    <property type="match status" value="1"/>
</dbReference>
<sequence length="416" mass="46048">MIHAAAALPPNHWKTIHPASINHHQDNTLQAEPCPSTSYPPQQKDERDCCPDEAVDIISSEEEVVPTQPRHGENSPWWKQKDNLSNESADHSDPPPVEIVQAQHLTPYKPENPHQDPGAVTATGDPQRDSHQLLTVQDNTGHSRTVKHWYLAIVYQPGLVLLPSSEPRLPNTSLPSDVPQDTIYQYAPDETILTSSGDVESSSESDAEETVRIQLLTVNNPPSPNTNEPAVVHPIVPHSSQDESDDPQFMNLAEEHNAASLPPYTPAAPPKAVAPSDDYIRAIAPTTISRPMIFTFDSLGEQHPHVIDILGKYLQLEAGDKKKLYNTTKPGGRNIPVPTQPNSSDCGIYMLHFAQVFVKNAEYLSTITTEGIRPQADRRVDWNGHHLDRLRNELRTKIGVMSRSWQGTTSSTQQGC</sequence>
<dbReference type="InterPro" id="IPR051947">
    <property type="entry name" value="Sentrin-specific_protease"/>
</dbReference>
<feature type="region of interest" description="Disordered" evidence="6">
    <location>
        <begin position="26"/>
        <end position="96"/>
    </location>
</feature>
<evidence type="ECO:0000256" key="6">
    <source>
        <dbReference type="SAM" id="MobiDB-lite"/>
    </source>
</evidence>
<keyword evidence="4" id="KW-0833">Ubl conjugation pathway</keyword>
<dbReference type="GO" id="GO:0016926">
    <property type="term" value="P:protein desumoylation"/>
    <property type="evidence" value="ECO:0007669"/>
    <property type="project" value="TreeGrafter"/>
</dbReference>
<feature type="compositionally biased region" description="Basic and acidic residues" evidence="6">
    <location>
        <begin position="79"/>
        <end position="93"/>
    </location>
</feature>
<dbReference type="AlphaFoldDB" id="A0A1Q3ETG1"/>
<feature type="domain" description="Ubiquitin-like protease family profile" evidence="7">
    <location>
        <begin position="292"/>
        <end position="363"/>
    </location>
</feature>
<dbReference type="GO" id="GO:0006508">
    <property type="term" value="P:proteolysis"/>
    <property type="evidence" value="ECO:0007669"/>
    <property type="project" value="UniProtKB-KW"/>
</dbReference>
<gene>
    <name evidence="8" type="ORF">LENED_012642</name>
</gene>
<protein>
    <submittedName>
        <fullName evidence="8">Sumo deconjugating cysteine peptidase ulp2</fullName>
    </submittedName>
</protein>
<dbReference type="STRING" id="5353.A0A1Q3ETG1"/>
<dbReference type="InterPro" id="IPR003653">
    <property type="entry name" value="Peptidase_C48_C"/>
</dbReference>
<evidence type="ECO:0000313" key="8">
    <source>
        <dbReference type="EMBL" id="GAW10384.1"/>
    </source>
</evidence>
<comment type="similarity">
    <text evidence="1">Belongs to the peptidase C48 family.</text>
</comment>
<feature type="compositionally biased region" description="Acidic residues" evidence="6">
    <location>
        <begin position="51"/>
        <end position="64"/>
    </location>
</feature>
<dbReference type="EMBL" id="BDGU01001710">
    <property type="protein sequence ID" value="GAW10384.1"/>
    <property type="molecule type" value="Genomic_DNA"/>
</dbReference>
<evidence type="ECO:0000256" key="2">
    <source>
        <dbReference type="ARBA" id="ARBA00022553"/>
    </source>
</evidence>
<evidence type="ECO:0000313" key="9">
    <source>
        <dbReference type="Proteomes" id="UP000188533"/>
    </source>
</evidence>
<proteinExistence type="inferred from homology"/>
<comment type="caution">
    <text evidence="8">The sequence shown here is derived from an EMBL/GenBank/DDBJ whole genome shotgun (WGS) entry which is preliminary data.</text>
</comment>
<keyword evidence="2" id="KW-0597">Phosphoprotein</keyword>
<keyword evidence="3" id="KW-0645">Protease</keyword>
<dbReference type="Gene3D" id="3.40.395.10">
    <property type="entry name" value="Adenoviral Proteinase, Chain A"/>
    <property type="match status" value="1"/>
</dbReference>
<accession>A0A1Q3ETG1</accession>
<dbReference type="Proteomes" id="UP000188533">
    <property type="component" value="Unassembled WGS sequence"/>
</dbReference>
<dbReference type="PANTHER" id="PTHR46896">
    <property type="entry name" value="SENTRIN-SPECIFIC PROTEASE"/>
    <property type="match status" value="1"/>
</dbReference>
<dbReference type="Pfam" id="PF02902">
    <property type="entry name" value="Peptidase_C48"/>
    <property type="match status" value="1"/>
</dbReference>
<feature type="region of interest" description="Disordered" evidence="6">
    <location>
        <begin position="107"/>
        <end position="126"/>
    </location>
</feature>
<evidence type="ECO:0000256" key="3">
    <source>
        <dbReference type="ARBA" id="ARBA00022670"/>
    </source>
</evidence>
<keyword evidence="5" id="KW-0378">Hydrolase</keyword>